<comment type="caution">
    <text evidence="2">The sequence shown here is derived from an EMBL/GenBank/DDBJ whole genome shotgun (WGS) entry which is preliminary data.</text>
</comment>
<protein>
    <recommendedName>
        <fullName evidence="1">Peptidase C39 domain-containing protein</fullName>
    </recommendedName>
</protein>
<dbReference type="AlphaFoldDB" id="A0AA92ULH6"/>
<feature type="domain" description="Peptidase C39" evidence="1">
    <location>
        <begin position="4"/>
        <end position="43"/>
    </location>
</feature>
<gene>
    <name evidence="2" type="ORF">DXA63_15215</name>
</gene>
<dbReference type="GO" id="GO:0016020">
    <property type="term" value="C:membrane"/>
    <property type="evidence" value="ECO:0007669"/>
    <property type="project" value="InterPro"/>
</dbReference>
<accession>A0AA92ULH6</accession>
<dbReference type="Gene3D" id="3.90.70.10">
    <property type="entry name" value="Cysteine proteinases"/>
    <property type="match status" value="1"/>
</dbReference>
<evidence type="ECO:0000313" key="3">
    <source>
        <dbReference type="Proteomes" id="UP000285604"/>
    </source>
</evidence>
<name>A0AA92ULH6_9BACT</name>
<dbReference type="InterPro" id="IPR005074">
    <property type="entry name" value="Peptidase_C39"/>
</dbReference>
<dbReference type="EMBL" id="QSCI01000120">
    <property type="protein sequence ID" value="RGX89250.1"/>
    <property type="molecule type" value="Genomic_DNA"/>
</dbReference>
<dbReference type="GO" id="GO:0008233">
    <property type="term" value="F:peptidase activity"/>
    <property type="evidence" value="ECO:0007669"/>
    <property type="project" value="InterPro"/>
</dbReference>
<evidence type="ECO:0000259" key="1">
    <source>
        <dbReference type="Pfam" id="PF03412"/>
    </source>
</evidence>
<evidence type="ECO:0000313" key="2">
    <source>
        <dbReference type="EMBL" id="RGX89250.1"/>
    </source>
</evidence>
<dbReference type="Pfam" id="PF03412">
    <property type="entry name" value="Peptidase_C39"/>
    <property type="match status" value="1"/>
</dbReference>
<sequence length="49" mass="5635">MKHFPIIHQHDTMQCGIACLQMVCKYFGREYTSDSLSNLCFATTEAFLC</sequence>
<dbReference type="GO" id="GO:0006508">
    <property type="term" value="P:proteolysis"/>
    <property type="evidence" value="ECO:0007669"/>
    <property type="project" value="InterPro"/>
</dbReference>
<dbReference type="GO" id="GO:0005524">
    <property type="term" value="F:ATP binding"/>
    <property type="evidence" value="ECO:0007669"/>
    <property type="project" value="InterPro"/>
</dbReference>
<organism evidence="2 3">
    <name type="scientific">Segatella copri</name>
    <dbReference type="NCBI Taxonomy" id="165179"/>
    <lineage>
        <taxon>Bacteria</taxon>
        <taxon>Pseudomonadati</taxon>
        <taxon>Bacteroidota</taxon>
        <taxon>Bacteroidia</taxon>
        <taxon>Bacteroidales</taxon>
        <taxon>Prevotellaceae</taxon>
        <taxon>Segatella</taxon>
    </lineage>
</organism>
<reference evidence="2 3" key="1">
    <citation type="submission" date="2018-08" db="EMBL/GenBank/DDBJ databases">
        <title>A genome reference for cultivated species of the human gut microbiota.</title>
        <authorList>
            <person name="Zou Y."/>
            <person name="Xue W."/>
            <person name="Luo G."/>
        </authorList>
    </citation>
    <scope>NUCLEOTIDE SEQUENCE [LARGE SCALE GENOMIC DNA]</scope>
    <source>
        <strain evidence="2 3">OF03-3</strain>
    </source>
</reference>
<dbReference type="Proteomes" id="UP000285604">
    <property type="component" value="Unassembled WGS sequence"/>
</dbReference>
<proteinExistence type="predicted"/>